<evidence type="ECO:0000256" key="7">
    <source>
        <dbReference type="ARBA" id="ARBA00023242"/>
    </source>
</evidence>
<dbReference type="HOGENOM" id="CLU_009483_0_0_1"/>
<dbReference type="OrthoDB" id="341482at2759"/>
<feature type="compositionally biased region" description="Basic and acidic residues" evidence="8">
    <location>
        <begin position="813"/>
        <end position="822"/>
    </location>
</feature>
<evidence type="ECO:0000313" key="9">
    <source>
        <dbReference type="EMBL" id="EMF13305.1"/>
    </source>
</evidence>
<sequence length="881" mass="97528">MPRVLHRAPRWLDYGTPGFHFFQESSDRQASDAPAHDTASRRIAHRDNEVFYAVGKELRWSTIDILKEANEGGPPPYKVLVTPVPADRPIQQISISRDGSFVAVLTTHTCHVCILPPSESLDFSGQQSLKLKYFTVGETAHVRENSPLVSAIWHPLSPSGTGLVTITKDACVRLWELDQDNRISFSQPTVAVDLKKLANATSAKDDLGASKYGANKGYSADDVDMLVAGACFGGQGLEEEDGWSSMTLWVAMTEGDVYALCPFLPTDFWAPATLLPSLTTSVVAKATFLAYDGDASDAEKRISRQQEAWLQELDEQDPVCPPGHYDFEVYSRPKKLSPIAKLQGPFQLSPEPLDGEITDIHVIAPKVNQEDLFEDEDFEDLAVGEGLSIGIVCLATSTNQVHVCLNVEGVEAEWLPAKRPRTFQIEEAISHNLLLFETIDLATKGGSAATYPTFTTSPADRYELFTTQPSGIYSLSFRPWIAILKDELAASGGSHGIGFRVDVILKSSTTLVEDITGDVNEPLEYANAAIVVLDDADAEYIALTSVASRPLAAVLDKPSSATHGFEPDNPFQSNPLLTPEARTPYIPSPVFFKASRLPAQIEEWRRASATGVDQGNIKGAVNFSPYTLQKITAAHQIVANETHDLNTAAADLFRRMERMLNEMKAQIDRVRDLSNRVNSVTGEDEFPQSHRPGDPELVRGGRNKIQKRVEQQREKTKEIQDRVERLRNKMRNVGGKEMSLKEKQFAEEVDRIQQTLLGKQQSNPTGPTGILDMENSSLTARTEEDEEQKSLEARFEDVQRVVKQLQAQAEQIQSEREKRDEEAAVADSRPTSRATSITQGADYRQRKMDHVWALLDRESALVDAVSARLEGLQMGTREAML</sequence>
<evidence type="ECO:0008006" key="11">
    <source>
        <dbReference type="Google" id="ProtNLM"/>
    </source>
</evidence>
<evidence type="ECO:0000256" key="8">
    <source>
        <dbReference type="SAM" id="MobiDB-lite"/>
    </source>
</evidence>
<dbReference type="EMBL" id="KB456263">
    <property type="protein sequence ID" value="EMF13305.1"/>
    <property type="molecule type" value="Genomic_DNA"/>
</dbReference>
<dbReference type="GO" id="GO:0000056">
    <property type="term" value="P:ribosomal small subunit export from nucleus"/>
    <property type="evidence" value="ECO:0007669"/>
    <property type="project" value="InterPro"/>
</dbReference>
<evidence type="ECO:0000256" key="6">
    <source>
        <dbReference type="ARBA" id="ARBA00023132"/>
    </source>
</evidence>
<dbReference type="GO" id="GO:0006606">
    <property type="term" value="P:protein import into nucleus"/>
    <property type="evidence" value="ECO:0007669"/>
    <property type="project" value="TreeGrafter"/>
</dbReference>
<dbReference type="RefSeq" id="XP_016761426.1">
    <property type="nucleotide sequence ID" value="XM_016905059.1"/>
</dbReference>
<keyword evidence="2" id="KW-0813">Transport</keyword>
<dbReference type="PANTHER" id="PTHR13257">
    <property type="entry name" value="NUCLEOPORIN NUP84-RELATED"/>
    <property type="match status" value="1"/>
</dbReference>
<feature type="compositionally biased region" description="Basic and acidic residues" evidence="8">
    <location>
        <begin position="687"/>
        <end position="699"/>
    </location>
</feature>
<gene>
    <name evidence="9" type="ORF">SEPMUDRAFT_148652</name>
</gene>
<dbReference type="GO" id="GO:0000055">
    <property type="term" value="P:ribosomal large subunit export from nucleus"/>
    <property type="evidence" value="ECO:0007669"/>
    <property type="project" value="InterPro"/>
</dbReference>
<dbReference type="GO" id="GO:0017056">
    <property type="term" value="F:structural constituent of nuclear pore"/>
    <property type="evidence" value="ECO:0007669"/>
    <property type="project" value="InterPro"/>
</dbReference>
<proteinExistence type="predicted"/>
<feature type="region of interest" description="Disordered" evidence="8">
    <location>
        <begin position="680"/>
        <end position="717"/>
    </location>
</feature>
<feature type="compositionally biased region" description="Basic and acidic residues" evidence="8">
    <location>
        <begin position="707"/>
        <end position="717"/>
    </location>
</feature>
<comment type="subcellular location">
    <subcellularLocation>
        <location evidence="1">Nucleus</location>
        <location evidence="1">Nuclear pore complex</location>
    </subcellularLocation>
</comment>
<keyword evidence="6" id="KW-0906">Nuclear pore complex</keyword>
<dbReference type="InterPro" id="IPR037700">
    <property type="entry name" value="NUP88/NUP82"/>
</dbReference>
<dbReference type="GO" id="GO:0006406">
    <property type="term" value="P:mRNA export from nucleus"/>
    <property type="evidence" value="ECO:0007669"/>
    <property type="project" value="TreeGrafter"/>
</dbReference>
<dbReference type="STRING" id="692275.M3D538"/>
<evidence type="ECO:0000313" key="10">
    <source>
        <dbReference type="Proteomes" id="UP000016931"/>
    </source>
</evidence>
<organism evidence="9 10">
    <name type="scientific">Sphaerulina musiva (strain SO2202)</name>
    <name type="common">Poplar stem canker fungus</name>
    <name type="synonym">Septoria musiva</name>
    <dbReference type="NCBI Taxonomy" id="692275"/>
    <lineage>
        <taxon>Eukaryota</taxon>
        <taxon>Fungi</taxon>
        <taxon>Dikarya</taxon>
        <taxon>Ascomycota</taxon>
        <taxon>Pezizomycotina</taxon>
        <taxon>Dothideomycetes</taxon>
        <taxon>Dothideomycetidae</taxon>
        <taxon>Mycosphaerellales</taxon>
        <taxon>Mycosphaerellaceae</taxon>
        <taxon>Sphaerulina</taxon>
    </lineage>
</organism>
<keyword evidence="4" id="KW-0653">Protein transport</keyword>
<dbReference type="GO" id="GO:0005643">
    <property type="term" value="C:nuclear pore"/>
    <property type="evidence" value="ECO:0007669"/>
    <property type="project" value="UniProtKB-SubCell"/>
</dbReference>
<accession>M3D538</accession>
<dbReference type="eggNOG" id="ENOG502QUNM">
    <property type="taxonomic scope" value="Eukaryota"/>
</dbReference>
<reference evidence="9 10" key="1">
    <citation type="journal article" date="2012" name="PLoS Pathog.">
        <title>Diverse lifestyles and strategies of plant pathogenesis encoded in the genomes of eighteen Dothideomycetes fungi.</title>
        <authorList>
            <person name="Ohm R.A."/>
            <person name="Feau N."/>
            <person name="Henrissat B."/>
            <person name="Schoch C.L."/>
            <person name="Horwitz B.A."/>
            <person name="Barry K.W."/>
            <person name="Condon B.J."/>
            <person name="Copeland A.C."/>
            <person name="Dhillon B."/>
            <person name="Glaser F."/>
            <person name="Hesse C.N."/>
            <person name="Kosti I."/>
            <person name="LaButti K."/>
            <person name="Lindquist E.A."/>
            <person name="Lucas S."/>
            <person name="Salamov A.A."/>
            <person name="Bradshaw R.E."/>
            <person name="Ciuffetti L."/>
            <person name="Hamelin R.C."/>
            <person name="Kema G.H.J."/>
            <person name="Lawrence C."/>
            <person name="Scott J.A."/>
            <person name="Spatafora J.W."/>
            <person name="Turgeon B.G."/>
            <person name="de Wit P.J.G.M."/>
            <person name="Zhong S."/>
            <person name="Goodwin S.B."/>
            <person name="Grigoriev I.V."/>
        </authorList>
    </citation>
    <scope>NUCLEOTIDE SEQUENCE [LARGE SCALE GENOMIC DNA]</scope>
    <source>
        <strain evidence="9 10">SO2202</strain>
    </source>
</reference>
<name>M3D538_SPHMS</name>
<keyword evidence="5" id="KW-0811">Translocation</keyword>
<dbReference type="AlphaFoldDB" id="M3D538"/>
<evidence type="ECO:0000256" key="1">
    <source>
        <dbReference type="ARBA" id="ARBA00004567"/>
    </source>
</evidence>
<evidence type="ECO:0000256" key="2">
    <source>
        <dbReference type="ARBA" id="ARBA00022448"/>
    </source>
</evidence>
<keyword evidence="10" id="KW-1185">Reference proteome</keyword>
<dbReference type="OMA" id="WHPLGVH"/>
<keyword evidence="3" id="KW-0509">mRNA transport</keyword>
<evidence type="ECO:0000256" key="3">
    <source>
        <dbReference type="ARBA" id="ARBA00022816"/>
    </source>
</evidence>
<feature type="region of interest" description="Disordered" evidence="8">
    <location>
        <begin position="811"/>
        <end position="839"/>
    </location>
</feature>
<feature type="compositionally biased region" description="Polar residues" evidence="8">
    <location>
        <begin position="829"/>
        <end position="839"/>
    </location>
</feature>
<keyword evidence="7" id="KW-0539">Nucleus</keyword>
<dbReference type="Proteomes" id="UP000016931">
    <property type="component" value="Unassembled WGS sequence"/>
</dbReference>
<evidence type="ECO:0000256" key="5">
    <source>
        <dbReference type="ARBA" id="ARBA00023010"/>
    </source>
</evidence>
<dbReference type="PANTHER" id="PTHR13257:SF0">
    <property type="entry name" value="NUCLEAR PORE COMPLEX PROTEIN NUP88"/>
    <property type="match status" value="1"/>
</dbReference>
<evidence type="ECO:0000256" key="4">
    <source>
        <dbReference type="ARBA" id="ARBA00022927"/>
    </source>
</evidence>
<protein>
    <recommendedName>
        <fullName evidence="11">WD40 repeat-like protein</fullName>
    </recommendedName>
</protein>
<dbReference type="GeneID" id="27902196"/>